<dbReference type="AlphaFoldDB" id="A0AB35IJS1"/>
<comment type="caution">
    <text evidence="2">The sequence shown here is derived from an EMBL/GenBank/DDBJ whole genome shotgun (WGS) entry which is preliminary data.</text>
</comment>
<protein>
    <submittedName>
        <fullName evidence="2">Uncharacterized protein</fullName>
    </submittedName>
</protein>
<feature type="coiled-coil region" evidence="1">
    <location>
        <begin position="104"/>
        <end position="151"/>
    </location>
</feature>
<keyword evidence="1" id="KW-0175">Coiled coil</keyword>
<evidence type="ECO:0000313" key="3">
    <source>
        <dbReference type="Proteomes" id="UP001211987"/>
    </source>
</evidence>
<dbReference type="RefSeq" id="WP_118672305.1">
    <property type="nucleotide sequence ID" value="NZ_JADPBJ010000005.1"/>
</dbReference>
<name>A0AB35IJS1_9FIRM</name>
<evidence type="ECO:0000313" key="2">
    <source>
        <dbReference type="EMBL" id="MDB7084731.1"/>
    </source>
</evidence>
<organism evidence="2 3">
    <name type="scientific">Thomasclavelia ramosa</name>
    <dbReference type="NCBI Taxonomy" id="1547"/>
    <lineage>
        <taxon>Bacteria</taxon>
        <taxon>Bacillati</taxon>
        <taxon>Bacillota</taxon>
        <taxon>Erysipelotrichia</taxon>
        <taxon>Erysipelotrichales</taxon>
        <taxon>Coprobacillaceae</taxon>
        <taxon>Thomasclavelia</taxon>
    </lineage>
</organism>
<gene>
    <name evidence="2" type="ORF">PM738_13035</name>
</gene>
<evidence type="ECO:0000256" key="1">
    <source>
        <dbReference type="SAM" id="Coils"/>
    </source>
</evidence>
<proteinExistence type="predicted"/>
<sequence length="163" mass="19562">MENNKLAIVFSSKQCSQKPSYHRTYKDREGKRLKMRIVMLPSELFRPASTDFGVDSHGINRNERLAYLNVPWDMIKHDKIDEKKRYFYLNRENYNIQFKGRIKEDGSEERIDCLNVTAEELENLFNWSRRKENKKVINERLEKARKFAEQRSSEAGKVKNRTR</sequence>
<accession>A0AB35IJS1</accession>
<dbReference type="EMBL" id="JAQLKE010000023">
    <property type="protein sequence ID" value="MDB7084731.1"/>
    <property type="molecule type" value="Genomic_DNA"/>
</dbReference>
<dbReference type="Proteomes" id="UP001211987">
    <property type="component" value="Unassembled WGS sequence"/>
</dbReference>
<reference evidence="2" key="1">
    <citation type="submission" date="2023-01" db="EMBL/GenBank/DDBJ databases">
        <title>Human gut microbiome strain richness.</title>
        <authorList>
            <person name="Chen-Liaw A."/>
        </authorList>
    </citation>
    <scope>NUCLEOTIDE SEQUENCE</scope>
    <source>
        <strain evidence="2">1001217st2_G6_1001217B_191108</strain>
    </source>
</reference>